<keyword evidence="2" id="KW-1133">Transmembrane helix</keyword>
<sequence length="399" mass="41230">MAKSSPLPTAPPNAFLVARRIVERQASFATCGWISGDLSKPVTCPGGQSCLYDTTSLYIAYCCGDLADCGIPATACLDSSSASSQCGQESCGSSTLQCTNSDSPFCQTLYWPFSNILSSFACVPTLTSTYTAYDVYTTTTSEGYPLISAVSSAAGSSVQPSFGTPTSTGSVGISYSTSTSPSLASSPQISTSSNSIYQSQSSTYTARRSSTPHPLPSLASPFPTSTFDTIKGIAGAGLFFLVVISVLLTLILLAIGLLIMLYKRQEDRRPSTPSSSYNSPPPEMDGSNSTSVGQSPFSNTTRDSSSSATTLHSSGPSSSTSTRLGPLPDPHALANAGQSTSQQSTDMLSDGSGPQQVSPPGLISLGSLHLPTQSEPLTSEPSELLNGNSRQPEPAPNSS</sequence>
<feature type="transmembrane region" description="Helical" evidence="2">
    <location>
        <begin position="238"/>
        <end position="262"/>
    </location>
</feature>
<evidence type="ECO:0000313" key="3">
    <source>
        <dbReference type="EMBL" id="KAK0514864.1"/>
    </source>
</evidence>
<feature type="compositionally biased region" description="Polar residues" evidence="1">
    <location>
        <begin position="336"/>
        <end position="358"/>
    </location>
</feature>
<feature type="compositionally biased region" description="Low complexity" evidence="1">
    <location>
        <begin position="304"/>
        <end position="322"/>
    </location>
</feature>
<accession>A0AA39R717</accession>
<organism evidence="3 4">
    <name type="scientific">Cladonia borealis</name>
    <dbReference type="NCBI Taxonomy" id="184061"/>
    <lineage>
        <taxon>Eukaryota</taxon>
        <taxon>Fungi</taxon>
        <taxon>Dikarya</taxon>
        <taxon>Ascomycota</taxon>
        <taxon>Pezizomycotina</taxon>
        <taxon>Lecanoromycetes</taxon>
        <taxon>OSLEUM clade</taxon>
        <taxon>Lecanoromycetidae</taxon>
        <taxon>Lecanorales</taxon>
        <taxon>Lecanorineae</taxon>
        <taxon>Cladoniaceae</taxon>
        <taxon>Cladonia</taxon>
    </lineage>
</organism>
<dbReference type="Proteomes" id="UP001166286">
    <property type="component" value="Unassembled WGS sequence"/>
</dbReference>
<feature type="compositionally biased region" description="Polar residues" evidence="1">
    <location>
        <begin position="370"/>
        <end position="399"/>
    </location>
</feature>
<evidence type="ECO:0000256" key="1">
    <source>
        <dbReference type="SAM" id="MobiDB-lite"/>
    </source>
</evidence>
<evidence type="ECO:0000256" key="2">
    <source>
        <dbReference type="SAM" id="Phobius"/>
    </source>
</evidence>
<name>A0AA39R717_9LECA</name>
<dbReference type="AlphaFoldDB" id="A0AA39R717"/>
<keyword evidence="2" id="KW-0472">Membrane</keyword>
<keyword evidence="2" id="KW-0812">Transmembrane</keyword>
<gene>
    <name evidence="3" type="ORF">JMJ35_002243</name>
</gene>
<dbReference type="EMBL" id="JAFEKC020000004">
    <property type="protein sequence ID" value="KAK0514864.1"/>
    <property type="molecule type" value="Genomic_DNA"/>
</dbReference>
<feature type="region of interest" description="Disordered" evidence="1">
    <location>
        <begin position="266"/>
        <end position="399"/>
    </location>
</feature>
<keyword evidence="4" id="KW-1185">Reference proteome</keyword>
<evidence type="ECO:0000313" key="4">
    <source>
        <dbReference type="Proteomes" id="UP001166286"/>
    </source>
</evidence>
<protein>
    <submittedName>
        <fullName evidence="3">Uncharacterized protein</fullName>
    </submittedName>
</protein>
<proteinExistence type="predicted"/>
<feature type="compositionally biased region" description="Polar residues" evidence="1">
    <location>
        <begin position="286"/>
        <end position="303"/>
    </location>
</feature>
<reference evidence="3" key="1">
    <citation type="submission" date="2023-03" db="EMBL/GenBank/DDBJ databases">
        <title>Complete genome of Cladonia borealis.</title>
        <authorList>
            <person name="Park H."/>
        </authorList>
    </citation>
    <scope>NUCLEOTIDE SEQUENCE</scope>
    <source>
        <strain evidence="3">ANT050790</strain>
    </source>
</reference>
<comment type="caution">
    <text evidence="3">The sequence shown here is derived from an EMBL/GenBank/DDBJ whole genome shotgun (WGS) entry which is preliminary data.</text>
</comment>